<evidence type="ECO:0000313" key="8">
    <source>
        <dbReference type="Proteomes" id="UP000504633"/>
    </source>
</evidence>
<dbReference type="CDD" id="cd05380">
    <property type="entry name" value="CAP_euk"/>
    <property type="match status" value="1"/>
</dbReference>
<dbReference type="InterPro" id="IPR001283">
    <property type="entry name" value="CRISP-related"/>
</dbReference>
<name>A0A6J1LZF4_DROHY</name>
<evidence type="ECO:0000256" key="3">
    <source>
        <dbReference type="ARBA" id="ARBA00022525"/>
    </source>
</evidence>
<dbReference type="InterPro" id="IPR035940">
    <property type="entry name" value="CAP_sf"/>
</dbReference>
<evidence type="ECO:0000313" key="9">
    <source>
        <dbReference type="RefSeq" id="XP_023171988.2"/>
    </source>
</evidence>
<protein>
    <recommendedName>
        <fullName evidence="5">Venom allergen-1</fullName>
    </recommendedName>
</protein>
<dbReference type="PIRSF" id="PIRSF038921">
    <property type="entry name" value="P14a"/>
    <property type="match status" value="1"/>
</dbReference>
<proteinExistence type="inferred from homology"/>
<feature type="domain" description="SCP" evidence="7">
    <location>
        <begin position="62"/>
        <end position="223"/>
    </location>
</feature>
<evidence type="ECO:0000259" key="7">
    <source>
        <dbReference type="SMART" id="SM00198"/>
    </source>
</evidence>
<dbReference type="InterPro" id="IPR034763">
    <property type="entry name" value="P14a_insect"/>
</dbReference>
<dbReference type="GeneID" id="111600203"/>
<evidence type="ECO:0000256" key="5">
    <source>
        <dbReference type="ARBA" id="ARBA00068306"/>
    </source>
</evidence>
<reference evidence="9" key="1">
    <citation type="submission" date="2025-08" db="UniProtKB">
        <authorList>
            <consortium name="RefSeq"/>
        </authorList>
    </citation>
    <scope>IDENTIFICATION</scope>
    <source>
        <strain evidence="9">15085-1641.00</strain>
        <tissue evidence="9">Whole body</tissue>
    </source>
</reference>
<dbReference type="RefSeq" id="XP_023171988.2">
    <property type="nucleotide sequence ID" value="XM_023316220.2"/>
</dbReference>
<dbReference type="Proteomes" id="UP000504633">
    <property type="component" value="Unplaced"/>
</dbReference>
<keyword evidence="4 6" id="KW-0732">Signal</keyword>
<sequence>MLRIVLAILSVSTVVSVVLGQVNYCTAGLCGSSTHIACNNNGAWAASCPKSPAPKLVDLNLALRQHVVRLHNVRRNNLALGKLPNYGPARRMATIRWSPELAKLAALNVLQCAMKHDACHNTNKFKASGQNLAMISYSGAESARTNQELLTSSINMWWNEYKNANMNVISSFPGSWSGPAIGHFTVMAREPNWAVGCAAARYKTGIMNNFLLACNYATTNWVGQAVYVRGVTAAGCTTGRNVNYAGLCKVAEVYNV</sequence>
<dbReference type="AlphaFoldDB" id="A0A6J1LZF4"/>
<dbReference type="SUPFAM" id="SSF55797">
    <property type="entry name" value="PR-1-like"/>
    <property type="match status" value="1"/>
</dbReference>
<dbReference type="FunFam" id="3.40.33.10:FF:000007">
    <property type="entry name" value="Venom allergen"/>
    <property type="match status" value="1"/>
</dbReference>
<evidence type="ECO:0000256" key="2">
    <source>
        <dbReference type="ARBA" id="ARBA00009923"/>
    </source>
</evidence>
<keyword evidence="3" id="KW-0964">Secreted</keyword>
<dbReference type="Gene3D" id="3.40.33.10">
    <property type="entry name" value="CAP"/>
    <property type="match status" value="1"/>
</dbReference>
<dbReference type="OrthoDB" id="414826at2759"/>
<organism evidence="8 9">
    <name type="scientific">Drosophila hydei</name>
    <name type="common">Fruit fly</name>
    <dbReference type="NCBI Taxonomy" id="7224"/>
    <lineage>
        <taxon>Eukaryota</taxon>
        <taxon>Metazoa</taxon>
        <taxon>Ecdysozoa</taxon>
        <taxon>Arthropoda</taxon>
        <taxon>Hexapoda</taxon>
        <taxon>Insecta</taxon>
        <taxon>Pterygota</taxon>
        <taxon>Neoptera</taxon>
        <taxon>Endopterygota</taxon>
        <taxon>Diptera</taxon>
        <taxon>Brachycera</taxon>
        <taxon>Muscomorpha</taxon>
        <taxon>Ephydroidea</taxon>
        <taxon>Drosophilidae</taxon>
        <taxon>Drosophila</taxon>
    </lineage>
</organism>
<dbReference type="GO" id="GO:0005576">
    <property type="term" value="C:extracellular region"/>
    <property type="evidence" value="ECO:0007669"/>
    <property type="project" value="UniProtKB-SubCell"/>
</dbReference>
<feature type="chain" id="PRO_5026879153" description="Venom allergen-1" evidence="6">
    <location>
        <begin position="21"/>
        <end position="256"/>
    </location>
</feature>
<dbReference type="Pfam" id="PF00188">
    <property type="entry name" value="CAP"/>
    <property type="match status" value="1"/>
</dbReference>
<dbReference type="OMA" id="DACHNTN"/>
<dbReference type="KEGG" id="dhe:111600203"/>
<feature type="signal peptide" evidence="6">
    <location>
        <begin position="1"/>
        <end position="20"/>
    </location>
</feature>
<accession>A0A6J1LZF4</accession>
<dbReference type="InterPro" id="IPR014044">
    <property type="entry name" value="CAP_dom"/>
</dbReference>
<evidence type="ECO:0000256" key="6">
    <source>
        <dbReference type="SAM" id="SignalP"/>
    </source>
</evidence>
<comment type="subcellular location">
    <subcellularLocation>
        <location evidence="1">Secreted</location>
    </subcellularLocation>
</comment>
<evidence type="ECO:0000256" key="1">
    <source>
        <dbReference type="ARBA" id="ARBA00004613"/>
    </source>
</evidence>
<gene>
    <name evidence="9" type="primary">LOC111600203</name>
</gene>
<evidence type="ECO:0000256" key="4">
    <source>
        <dbReference type="ARBA" id="ARBA00022729"/>
    </source>
</evidence>
<dbReference type="SMART" id="SM00198">
    <property type="entry name" value="SCP"/>
    <property type="match status" value="1"/>
</dbReference>
<comment type="similarity">
    <text evidence="2">Belongs to the CRISP family.</text>
</comment>
<dbReference type="PANTHER" id="PTHR10334">
    <property type="entry name" value="CYSTEINE-RICH SECRETORY PROTEIN-RELATED"/>
    <property type="match status" value="1"/>
</dbReference>
<keyword evidence="8" id="KW-1185">Reference proteome</keyword>